<feature type="compositionally biased region" description="Acidic residues" evidence="13">
    <location>
        <begin position="3170"/>
        <end position="3188"/>
    </location>
</feature>
<evidence type="ECO:0000256" key="4">
    <source>
        <dbReference type="ARBA" id="ARBA00022723"/>
    </source>
</evidence>
<feature type="region of interest" description="Disordered" evidence="13">
    <location>
        <begin position="2859"/>
        <end position="2908"/>
    </location>
</feature>
<feature type="compositionally biased region" description="Low complexity" evidence="13">
    <location>
        <begin position="53"/>
        <end position="64"/>
    </location>
</feature>
<evidence type="ECO:0000256" key="7">
    <source>
        <dbReference type="ARBA" id="ARBA00022833"/>
    </source>
</evidence>
<keyword evidence="11" id="KW-0539">Nucleus</keyword>
<feature type="region of interest" description="Disordered" evidence="13">
    <location>
        <begin position="977"/>
        <end position="997"/>
    </location>
</feature>
<dbReference type="SMART" id="SM00249">
    <property type="entry name" value="PHD"/>
    <property type="match status" value="3"/>
</dbReference>
<evidence type="ECO:0000259" key="14">
    <source>
        <dbReference type="PROSITE" id="PS50016"/>
    </source>
</evidence>
<dbReference type="CDD" id="cd15529">
    <property type="entry name" value="PHD2_PHF10"/>
    <property type="match status" value="1"/>
</dbReference>
<keyword evidence="7" id="KW-0862">Zinc</keyword>
<feature type="compositionally biased region" description="Basic and acidic residues" evidence="13">
    <location>
        <begin position="1286"/>
        <end position="1305"/>
    </location>
</feature>
<dbReference type="GO" id="GO:0007399">
    <property type="term" value="P:nervous system development"/>
    <property type="evidence" value="ECO:0007669"/>
    <property type="project" value="UniProtKB-KW"/>
</dbReference>
<feature type="compositionally biased region" description="Polar residues" evidence="13">
    <location>
        <begin position="1405"/>
        <end position="1415"/>
    </location>
</feature>
<dbReference type="EMBL" id="OD002975">
    <property type="protein sequence ID" value="CAD7406720.1"/>
    <property type="molecule type" value="Genomic_DNA"/>
</dbReference>
<feature type="compositionally biased region" description="Polar residues" evidence="13">
    <location>
        <begin position="2891"/>
        <end position="2903"/>
    </location>
</feature>
<evidence type="ECO:0000256" key="11">
    <source>
        <dbReference type="ARBA" id="ARBA00023242"/>
    </source>
</evidence>
<feature type="compositionally biased region" description="Low complexity" evidence="13">
    <location>
        <begin position="3156"/>
        <end position="3169"/>
    </location>
</feature>
<feature type="region of interest" description="Disordered" evidence="13">
    <location>
        <begin position="1"/>
        <end position="103"/>
    </location>
</feature>
<dbReference type="InterPro" id="IPR001965">
    <property type="entry name" value="Znf_PHD"/>
</dbReference>
<keyword evidence="10" id="KW-0804">Transcription</keyword>
<keyword evidence="5" id="KW-0677">Repeat</keyword>
<feature type="region of interest" description="Disordered" evidence="13">
    <location>
        <begin position="3134"/>
        <end position="3205"/>
    </location>
</feature>
<feature type="region of interest" description="Disordered" evidence="13">
    <location>
        <begin position="1936"/>
        <end position="1962"/>
    </location>
</feature>
<feature type="compositionally biased region" description="Basic and acidic residues" evidence="13">
    <location>
        <begin position="1326"/>
        <end position="1337"/>
    </location>
</feature>
<dbReference type="PANTHER" id="PTHR45888:SF4">
    <property type="entry name" value="PHD FINGER PROTEIN 10"/>
    <property type="match status" value="1"/>
</dbReference>
<feature type="region of interest" description="Disordered" evidence="13">
    <location>
        <begin position="590"/>
        <end position="706"/>
    </location>
</feature>
<dbReference type="SUPFAM" id="SSF57903">
    <property type="entry name" value="FYVE/PHD zinc finger"/>
    <property type="match status" value="3"/>
</dbReference>
<feature type="compositionally biased region" description="Polar residues" evidence="13">
    <location>
        <begin position="1338"/>
        <end position="1348"/>
    </location>
</feature>
<dbReference type="GO" id="GO:0008270">
    <property type="term" value="F:zinc ion binding"/>
    <property type="evidence" value="ECO:0007669"/>
    <property type="project" value="UniProtKB-KW"/>
</dbReference>
<feature type="region of interest" description="Disordered" evidence="13">
    <location>
        <begin position="1398"/>
        <end position="1427"/>
    </location>
</feature>
<keyword evidence="6 12" id="KW-0863">Zinc-finger</keyword>
<feature type="compositionally biased region" description="Polar residues" evidence="13">
    <location>
        <begin position="15"/>
        <end position="52"/>
    </location>
</feature>
<feature type="compositionally biased region" description="Polar residues" evidence="13">
    <location>
        <begin position="590"/>
        <end position="618"/>
    </location>
</feature>
<feature type="region of interest" description="Disordered" evidence="13">
    <location>
        <begin position="1252"/>
        <end position="1305"/>
    </location>
</feature>
<evidence type="ECO:0000256" key="5">
    <source>
        <dbReference type="ARBA" id="ARBA00022737"/>
    </source>
</evidence>
<dbReference type="CDD" id="cd15528">
    <property type="entry name" value="PHD1_PHF10"/>
    <property type="match status" value="1"/>
</dbReference>
<feature type="compositionally biased region" description="Basic and acidic residues" evidence="13">
    <location>
        <begin position="670"/>
        <end position="685"/>
    </location>
</feature>
<gene>
    <name evidence="15" type="ORF">TPSB3V08_LOCUS5547</name>
</gene>
<feature type="compositionally biased region" description="Basic and acidic residues" evidence="13">
    <location>
        <begin position="982"/>
        <end position="993"/>
    </location>
</feature>
<dbReference type="Gene3D" id="3.30.40.10">
    <property type="entry name" value="Zinc/RING finger domain, C3HC4 (zinc finger)"/>
    <property type="match status" value="2"/>
</dbReference>
<feature type="region of interest" description="Disordered" evidence="13">
    <location>
        <begin position="799"/>
        <end position="819"/>
    </location>
</feature>
<feature type="region of interest" description="Disordered" evidence="13">
    <location>
        <begin position="1861"/>
        <end position="1896"/>
    </location>
</feature>
<organism evidence="15">
    <name type="scientific">Timema poppense</name>
    <name type="common">Walking stick</name>
    <dbReference type="NCBI Taxonomy" id="170557"/>
    <lineage>
        <taxon>Eukaryota</taxon>
        <taxon>Metazoa</taxon>
        <taxon>Ecdysozoa</taxon>
        <taxon>Arthropoda</taxon>
        <taxon>Hexapoda</taxon>
        <taxon>Insecta</taxon>
        <taxon>Pterygota</taxon>
        <taxon>Neoptera</taxon>
        <taxon>Polyneoptera</taxon>
        <taxon>Phasmatodea</taxon>
        <taxon>Timematodea</taxon>
        <taxon>Timematoidea</taxon>
        <taxon>Timematidae</taxon>
        <taxon>Timema</taxon>
    </lineage>
</organism>
<feature type="compositionally biased region" description="Basic and acidic residues" evidence="13">
    <location>
        <begin position="1252"/>
        <end position="1270"/>
    </location>
</feature>
<feature type="compositionally biased region" description="Basic and acidic residues" evidence="13">
    <location>
        <begin position="1192"/>
        <end position="1203"/>
    </location>
</feature>
<feature type="compositionally biased region" description="Polar residues" evidence="13">
    <location>
        <begin position="77"/>
        <end position="103"/>
    </location>
</feature>
<feature type="compositionally biased region" description="Polar residues" evidence="13">
    <location>
        <begin position="1271"/>
        <end position="1285"/>
    </location>
</feature>
<feature type="domain" description="PHD-type" evidence="14">
    <location>
        <begin position="3211"/>
        <end position="3270"/>
    </location>
</feature>
<keyword evidence="9" id="KW-0805">Transcription regulation</keyword>
<feature type="region of interest" description="Disordered" evidence="13">
    <location>
        <begin position="2316"/>
        <end position="2341"/>
    </location>
</feature>
<dbReference type="InterPro" id="IPR019787">
    <property type="entry name" value="Znf_PHD-finger"/>
</dbReference>
<accession>A0A7R9D2R3</accession>
<evidence type="ECO:0000256" key="8">
    <source>
        <dbReference type="ARBA" id="ARBA00022902"/>
    </source>
</evidence>
<evidence type="ECO:0000256" key="13">
    <source>
        <dbReference type="SAM" id="MobiDB-lite"/>
    </source>
</evidence>
<reference evidence="15" key="1">
    <citation type="submission" date="2020-11" db="EMBL/GenBank/DDBJ databases">
        <authorList>
            <person name="Tran Van P."/>
        </authorList>
    </citation>
    <scope>NUCLEOTIDE SEQUENCE</scope>
</reference>
<dbReference type="GO" id="GO:0071564">
    <property type="term" value="C:npBAF complex"/>
    <property type="evidence" value="ECO:0007669"/>
    <property type="project" value="InterPro"/>
</dbReference>
<dbReference type="Pfam" id="PF00628">
    <property type="entry name" value="PHD"/>
    <property type="match status" value="2"/>
</dbReference>
<feature type="region of interest" description="Disordered" evidence="13">
    <location>
        <begin position="2402"/>
        <end position="2436"/>
    </location>
</feature>
<proteinExistence type="inferred from homology"/>
<feature type="domain" description="PHD-type" evidence="14">
    <location>
        <begin position="3267"/>
        <end position="3315"/>
    </location>
</feature>
<evidence type="ECO:0000256" key="10">
    <source>
        <dbReference type="ARBA" id="ARBA00023163"/>
    </source>
</evidence>
<dbReference type="CDD" id="cd15489">
    <property type="entry name" value="PHD_SF"/>
    <property type="match status" value="1"/>
</dbReference>
<evidence type="ECO:0000256" key="2">
    <source>
        <dbReference type="ARBA" id="ARBA00006097"/>
    </source>
</evidence>
<feature type="region of interest" description="Disordered" evidence="13">
    <location>
        <begin position="2705"/>
        <end position="2724"/>
    </location>
</feature>
<dbReference type="InterPro" id="IPR038045">
    <property type="entry name" value="PHF10_PHD_finger_1"/>
</dbReference>
<feature type="region of interest" description="Disordered" evidence="13">
    <location>
        <begin position="1999"/>
        <end position="2033"/>
    </location>
</feature>
<feature type="region of interest" description="Disordered" evidence="13">
    <location>
        <begin position="1192"/>
        <end position="1227"/>
    </location>
</feature>
<feature type="compositionally biased region" description="Basic and acidic residues" evidence="13">
    <location>
        <begin position="277"/>
        <end position="292"/>
    </location>
</feature>
<evidence type="ECO:0000256" key="9">
    <source>
        <dbReference type="ARBA" id="ARBA00023015"/>
    </source>
</evidence>
<evidence type="ECO:0000256" key="6">
    <source>
        <dbReference type="ARBA" id="ARBA00022771"/>
    </source>
</evidence>
<evidence type="ECO:0000256" key="3">
    <source>
        <dbReference type="ARBA" id="ARBA00016995"/>
    </source>
</evidence>
<feature type="region of interest" description="Disordered" evidence="13">
    <location>
        <begin position="1530"/>
        <end position="1601"/>
    </location>
</feature>
<feature type="compositionally biased region" description="Basic and acidic residues" evidence="13">
    <location>
        <begin position="1549"/>
        <end position="1564"/>
    </location>
</feature>
<dbReference type="PANTHER" id="PTHR45888">
    <property type="entry name" value="HL01030P-RELATED"/>
    <property type="match status" value="1"/>
</dbReference>
<feature type="compositionally biased region" description="Low complexity" evidence="13">
    <location>
        <begin position="1205"/>
        <end position="1216"/>
    </location>
</feature>
<comment type="subcellular location">
    <subcellularLocation>
        <location evidence="1">Nucleus</location>
    </subcellularLocation>
</comment>
<feature type="domain" description="PHD-type" evidence="14">
    <location>
        <begin position="3352"/>
        <end position="3409"/>
    </location>
</feature>
<dbReference type="InterPro" id="IPR013083">
    <property type="entry name" value="Znf_RING/FYVE/PHD"/>
</dbReference>
<comment type="similarity">
    <text evidence="2">Belongs to the SAYP family.</text>
</comment>
<feature type="region of interest" description="Disordered" evidence="13">
    <location>
        <begin position="1326"/>
        <end position="1361"/>
    </location>
</feature>
<feature type="compositionally biased region" description="Polar residues" evidence="13">
    <location>
        <begin position="2405"/>
        <end position="2434"/>
    </location>
</feature>
<dbReference type="InterPro" id="IPR011011">
    <property type="entry name" value="Znf_FYVE_PHD"/>
</dbReference>
<feature type="compositionally biased region" description="Basic and acidic residues" evidence="13">
    <location>
        <begin position="2625"/>
        <end position="2637"/>
    </location>
</feature>
<feature type="compositionally biased region" description="Low complexity" evidence="13">
    <location>
        <begin position="257"/>
        <end position="274"/>
    </location>
</feature>
<name>A0A7R9D2R3_TIMPO</name>
<feature type="compositionally biased region" description="Basic and acidic residues" evidence="13">
    <location>
        <begin position="1871"/>
        <end position="1883"/>
    </location>
</feature>
<keyword evidence="4" id="KW-0479">Metal-binding</keyword>
<sequence length="3427" mass="378276">MSIENSRPTGEDMACSSTSHHSEVISDNSTVTSSLSKKPNLVTSDPQSSSDITTSNSEVSTSSSHKIKIKNKEILKTSASELISKSDTSPGAKVENQSSLSFSNINQSGPSAIEDMNTSPTQNVFQLASLAPEHIKSAPLLTSDKPFISADVGESPSLNKLTDKKKISVILVDAANSSQPGVKNDTDTNIFRTHEAPTLKSGIGSEASLLEIDSSTTNMPLIDIKKSPGDASDVSLKYTTKSPPTVTKSRFKLIRPSYSMPPKSSSISEPSSTSHIPELHSDVKATKKESNSKETSALGISEINIPTYNRDLANSLEKPQLERPENNVCSSNKTESFSKELTQEKQSTSTYNIVECGKKIIVPNTSTQVVLCASKTSLPTENKEIKSQNLLTKDEMDPIVLASNKVIDLKSIPKKEDSKEYLKHENISLNTSPLPKTFLSQKGSEEKLSDTLVSKEQTDAEHLSQPSKVKLDQSASKIMTSSSQPLLVIEKNKTESLKGKECLENKSDTKVITTSSKEKVILKSLSVSLKKLPHNIETIGIEKLKSVVDDSNKQMTTSTAKTFMKCLTTIPIKNIEKKPNEERTFLDTSRQEQNACKTHNPTLSHSINKDSLPNTETVTGDKKALIEESAPTHSSPKVLVSPEMLSEVDPKYDSTSQTPARVCDTMESSKQIKESKEIRNNDEAQKNNTRAIEENSASGNSKIDEHLLTSDKKNETPKEIIINKHKEENVSVSSSSDIKSNLQFNKVKHEPLNKDTKDTILVQKRDENIAKATEKLTTSIIKSTETDNIHTVTEGLESKNAATEDTTTRSTSKHKAYANQDGSKPISFSIVQSTGSERVKSSSAIEREISKVEKLTLKLKKDVKTHSLPLLLSNQTQSEEHIGTSDIKESTQLAILCENETKVDKVMLKIKKDKAKSEIVTIPSLEDQRTSTDILDTNIISPPNLKEVPAIEKITLKLRKDGSESFVATKITDTQTFAQSSDKTKSDHEDPQSVKENQCSEKITLKLKKDSTKSDAFIVSSNDNSKQLEPSKISKAETPTFCLGKEKGPEKIMLKLKKDSSKPEIFAVTSPTEIIKPSVSIDVLKPGDTDIQIVDSPTVFEEPIVEKITLKRMKDSSKSDIFVATTSKDIDQVILDKNEITLLKPDKKTLKPRKDQENVGIVEKNVSSSLRDENKLEKLTLKLKKDHATSEITAEKKAKDSEHIVSSQTSSEQVSTLKSRKDQENVGLVEKNVSSSLRDENKLEKLTLKLTKDHATSEITAEKKAKDSEHIVSSQTPSEHVSTLKPSKDQEDVGLVEKNKSSSLRDENKLEKLTLKLKKDHVTSEITAEKKAKDSEHIVSSQTSSEHVSTLKPRKDQEDVGLVEKNISSSLRDENKLEKLTLKLKKDHVTSEITVEKKAKDSEHIVSSQTSSEHVSTLKPRKDQEDVGLVEKNISSSLRDENKLEKLTLKLTKDHVTSEITAEKKAKDSEHTVSSLTPCEHVSTEIKKLETKAKEEKVEKLTIKFKKDSFSSGFIKELNVDSQKIDTISGMSHSSMEATKTDGQGQEGGKVEKLTLKLRKDTKVSEGSGGTKKISEEFSVICDQDDSPSQQDKKNTSSFDQELLKEEKLEKITLKLNKDSSSLSISPKCHLKAVNADSEKTDKHSLKRKKELEVSCTSAEKKVKIGESSEDKINTEGIKDRICSTQQTSQPDIKPKEANVEKCYLKLKEELSNKVDCETTTDRKQISNELTVKPGSLDTMGNSKEKQAKEKHLDKIILKPDRSIDEQIVDNLNAKQLLHKERVETLQVVSPDQNISTVQQIKDISEGSMTKSRDLSHASCSQENLTISTSKSELKSSSLVEINSSGKCEDNLLKTKENTFGVPDKSAITDSECKKENKDHNKSQVDPIKSSSMPDEIKIDLSKSTKKDYLSKQIKMGSNSEASASIVAVSDQYATNQSSISKSSKKDDLSKQIKTGSNSESTTSIVAVSDLDSNIQSSISKSTKKDDLSKQIKTGTSFESTSSLVTDQDTKVQSNMSKTKEHKSDETPTYPKSNIVKISSDATEYAPNKILTSKNILANETKPEKITLTLKKAAAWSVKQPEGKGGGKQLRAKDTEVSLLVHQSDILLKDSSNKEIFEKPKNRDLLAGKDMTSKIGNTSPSAHIVANPSASSESLAVLTGSNQLDGNKTTSTAFNLTVKPEIATKKRESDTMEVIPPCKILKIGDSNAATLQGKSEVDRKITQSRCQAISRKRSSEEDNVGMGKSLKKLLKTDTKVHDIQVTSQLSRSKGETTLKTSKTKHLPTLGKEAIEKYSKVEDKSMSATLRKVNTLQTKPETQTNVETTSAHTTNIPKSSSKEIRSLFSPPTKCTKLENKILTSTSSLEREMKEKLSLPSLATKHPNLEIKTVESSQTTLLPITDRKRSTSPIKQFSASTSKGNTIYSPTHTDQTQKSSGALKVSAEDKLREILSRMGSRASSVLNSEISITLAPSKSTKPSGNFVETYNSGASDDIHFLDEVTSNEDDVSINLTPQISSVVKEGDDSSSQDIVILEEKITSPRSSSLTHQSGLFGLTPDLMDPLAFNERLVGPQINIATEFKQMFEGIKLPKKGRGRPRKLATDTNLKTKAPLVGNTCTNPTRPKRMCRGREERPLVAPKEKKPRAPGPGRGRGRKKKENEISRPGMPHILMKKPKLNMTSVATPGLIIPTTKIIKENISIETSAARPTTLEKTRPPTETPVAMTTSKMTTHTPVRVISESPYLTPGRVISESPYPTPGRVISESLCPAPIQAILDSPCPTPIRIDPESLCPTPIQVISESPCPTPVRVSESPYPTPVRAISESPCPTPIRVISEAPCPIPVRAISESPCPTPVSSTVQVFEEETRMSAESNSRSQTPARSLPPAVSVEGPGEESQGSVISTATTESNKNKKNRMEIPLDTDKEFTVDMISEYQWPLDKTGEHLMIQEQISQYLGVKSFKRKYPDIRRRPVEAEEKTYLRDKGLVSEYMSDLGLTAVISSEILDIMYADFQEKYEEYRRFMRDRQAKEFTTKQKAISAVTSGEKSKQDYKEKALSSAANWNATFNRNRREQRRSCFDLQSFTIQYPSNRCLKMTPEETPKVGDYPIALIPGQFTDFYKAYTPTELRYFPLNTVLYGPMKPNERQDPAIVSDDSQSDSDDSSSSNSSSSSSSSDDSADSDDSESSSGEAEPESTQEQVKEGETDKEKEKEKLRDATATCKVCSGDKNKNKESKPELLIHCGQCTSSSHPSCLDLTLDMVPHIKRYNWQCTDCKTCIQCKDPADEDKMLFCDMCDRGYHIYCVGLRRVPSGRWHCKECAVCGSCGTQQPAGNNDIPNAQWQHEVSTSHVSSDWLWRKGRYCQLCWRCYGNKPDEEEGLINCSVCDKWMHAECCSAIGGNDLDRSSNFLCENCQEKGQARSSTIKTIPRTVVKV</sequence>
<feature type="compositionally biased region" description="Polar residues" evidence="13">
    <location>
        <begin position="686"/>
        <end position="701"/>
    </location>
</feature>
<feature type="compositionally biased region" description="Polar residues" evidence="13">
    <location>
        <begin position="1999"/>
        <end position="2017"/>
    </location>
</feature>
<feature type="region of interest" description="Disordered" evidence="13">
    <location>
        <begin position="2607"/>
        <end position="2659"/>
    </location>
</feature>
<evidence type="ECO:0000256" key="12">
    <source>
        <dbReference type="PROSITE-ProRule" id="PRU00146"/>
    </source>
</evidence>
<feature type="region of interest" description="Disordered" evidence="13">
    <location>
        <begin position="257"/>
        <end position="295"/>
    </location>
</feature>
<feature type="compositionally biased region" description="Polar residues" evidence="13">
    <location>
        <begin position="1530"/>
        <end position="1544"/>
    </location>
</feature>
<keyword evidence="8" id="KW-0524">Neurogenesis</keyword>
<protein>
    <recommendedName>
        <fullName evidence="3">PHD finger protein 10</fullName>
    </recommendedName>
</protein>
<feature type="compositionally biased region" description="Polar residues" evidence="13">
    <location>
        <begin position="2864"/>
        <end position="2875"/>
    </location>
</feature>
<dbReference type="PROSITE" id="PS50016">
    <property type="entry name" value="ZF_PHD_2"/>
    <property type="match status" value="3"/>
</dbReference>
<feature type="compositionally biased region" description="Basic and acidic residues" evidence="13">
    <location>
        <begin position="3192"/>
        <end position="3205"/>
    </location>
</feature>
<dbReference type="CDD" id="cd21085">
    <property type="entry name" value="WH_NTD_PHF10"/>
    <property type="match status" value="1"/>
</dbReference>
<feature type="compositionally biased region" description="Polar residues" evidence="13">
    <location>
        <begin position="2316"/>
        <end position="2334"/>
    </location>
</feature>
<feature type="compositionally biased region" description="Polar residues" evidence="13">
    <location>
        <begin position="800"/>
        <end position="810"/>
    </location>
</feature>
<evidence type="ECO:0000256" key="1">
    <source>
        <dbReference type="ARBA" id="ARBA00004123"/>
    </source>
</evidence>
<evidence type="ECO:0000313" key="15">
    <source>
        <dbReference type="EMBL" id="CAD7406720.1"/>
    </source>
</evidence>